<evidence type="ECO:0000256" key="2">
    <source>
        <dbReference type="ARBA" id="ARBA00022741"/>
    </source>
</evidence>
<evidence type="ECO:0000313" key="5">
    <source>
        <dbReference type="EMBL" id="KAK1533165.1"/>
    </source>
</evidence>
<dbReference type="SMART" id="SM00175">
    <property type="entry name" value="RAB"/>
    <property type="match status" value="1"/>
</dbReference>
<dbReference type="InterPro" id="IPR001806">
    <property type="entry name" value="Small_GTPase"/>
</dbReference>
<sequence length="415" mass="46878">MEEEEEEEEEEEDDDDDSISMFSPHRAKGFLVTAIPQATPLCLALSSPAKRGTVALHLRKEHWALDLPCSFCSPPFPSIIPAPAPGPHRTVPSFLRYHQFTSLPLPVAVTPKSIGLSLSVSFHHHLAHQPAVPTHLQTTTQNHLWYLPLADRPTNHELSPQIPPTGRLHPFLLSTNNQANRSRTAPHRLASPRSTLPNRLPTTRPNPPPSDHPLLPDRLRAHCIRELRPWYDASIPSERRQVGRCLRRDPPSADLKTDLRLLDIFVDSVHIELSLWDTAGQEEFDRLRSLSYDDTDLIMLCYSVDSKDSLENVESKWVGEIADNCPGVKLVLVALKCDLREADNEEEEAAEGQQREKRPMISYEQGLEVARRINALRYLECSAMRNRGVNEAFTEAARVALSVKKDREESQCIIM</sequence>
<comment type="caution">
    <text evidence="5">The sequence shown here is derived from an EMBL/GenBank/DDBJ whole genome shotgun (WGS) entry which is preliminary data.</text>
</comment>
<evidence type="ECO:0000256" key="4">
    <source>
        <dbReference type="SAM" id="MobiDB-lite"/>
    </source>
</evidence>
<dbReference type="SMART" id="SM00174">
    <property type="entry name" value="RHO"/>
    <property type="match status" value="1"/>
</dbReference>
<keyword evidence="1" id="KW-0488">Methylation</keyword>
<dbReference type="InterPro" id="IPR005225">
    <property type="entry name" value="Small_GTP-bd"/>
</dbReference>
<dbReference type="SUPFAM" id="SSF52540">
    <property type="entry name" value="P-loop containing nucleoside triphosphate hydrolases"/>
    <property type="match status" value="1"/>
</dbReference>
<dbReference type="RefSeq" id="XP_060346319.1">
    <property type="nucleotide sequence ID" value="XM_060494137.1"/>
</dbReference>
<keyword evidence="2" id="KW-0547">Nucleotide-binding</keyword>
<dbReference type="SMART" id="SM00173">
    <property type="entry name" value="RAS"/>
    <property type="match status" value="1"/>
</dbReference>
<feature type="compositionally biased region" description="Low complexity" evidence="4">
    <location>
        <begin position="192"/>
        <end position="203"/>
    </location>
</feature>
<dbReference type="GeneID" id="85378036"/>
<protein>
    <submittedName>
        <fullName evidence="5">GTP-binding protein RHO3</fullName>
    </submittedName>
</protein>
<dbReference type="PROSITE" id="PS51421">
    <property type="entry name" value="RAS"/>
    <property type="match status" value="1"/>
</dbReference>
<dbReference type="NCBIfam" id="TIGR00231">
    <property type="entry name" value="small_GTP"/>
    <property type="match status" value="1"/>
</dbReference>
<dbReference type="PANTHER" id="PTHR24072">
    <property type="entry name" value="RHO FAMILY GTPASE"/>
    <property type="match status" value="1"/>
</dbReference>
<dbReference type="PRINTS" id="PR00449">
    <property type="entry name" value="RASTRNSFRMNG"/>
</dbReference>
<reference evidence="5 6" key="1">
    <citation type="submission" date="2016-10" db="EMBL/GenBank/DDBJ databases">
        <title>The genome sequence of Colletotrichum fioriniae PJ7.</title>
        <authorList>
            <person name="Baroncelli R."/>
        </authorList>
    </citation>
    <scope>NUCLEOTIDE SEQUENCE [LARGE SCALE GENOMIC DNA]</scope>
    <source>
        <strain evidence="5 6">IMI 384185</strain>
    </source>
</reference>
<accession>A0ABQ9SD27</accession>
<dbReference type="PROSITE" id="PS51419">
    <property type="entry name" value="RAB"/>
    <property type="match status" value="1"/>
</dbReference>
<keyword evidence="6" id="KW-1185">Reference proteome</keyword>
<evidence type="ECO:0000256" key="3">
    <source>
        <dbReference type="ARBA" id="ARBA00023134"/>
    </source>
</evidence>
<keyword evidence="3" id="KW-0342">GTP-binding</keyword>
<feature type="compositionally biased region" description="Acidic residues" evidence="4">
    <location>
        <begin position="1"/>
        <end position="18"/>
    </location>
</feature>
<name>A0ABQ9SD27_9PEZI</name>
<organism evidence="5 6">
    <name type="scientific">Colletotrichum paranaense</name>
    <dbReference type="NCBI Taxonomy" id="1914294"/>
    <lineage>
        <taxon>Eukaryota</taxon>
        <taxon>Fungi</taxon>
        <taxon>Dikarya</taxon>
        <taxon>Ascomycota</taxon>
        <taxon>Pezizomycotina</taxon>
        <taxon>Sordariomycetes</taxon>
        <taxon>Hypocreomycetidae</taxon>
        <taxon>Glomerellales</taxon>
        <taxon>Glomerellaceae</taxon>
        <taxon>Colletotrichum</taxon>
        <taxon>Colletotrichum acutatum species complex</taxon>
    </lineage>
</organism>
<gene>
    <name evidence="5" type="ORF">CPAR01_09873</name>
</gene>
<evidence type="ECO:0000313" key="6">
    <source>
        <dbReference type="Proteomes" id="UP001241169"/>
    </source>
</evidence>
<dbReference type="Pfam" id="PF00071">
    <property type="entry name" value="Ras"/>
    <property type="match status" value="1"/>
</dbReference>
<dbReference type="EMBL" id="MOPA01000008">
    <property type="protein sequence ID" value="KAK1533165.1"/>
    <property type="molecule type" value="Genomic_DNA"/>
</dbReference>
<feature type="region of interest" description="Disordered" evidence="4">
    <location>
        <begin position="178"/>
        <end position="216"/>
    </location>
</feature>
<dbReference type="InterPro" id="IPR003578">
    <property type="entry name" value="Small_GTPase_Rho"/>
</dbReference>
<proteinExistence type="predicted"/>
<dbReference type="Gene3D" id="3.40.50.300">
    <property type="entry name" value="P-loop containing nucleotide triphosphate hydrolases"/>
    <property type="match status" value="1"/>
</dbReference>
<dbReference type="PROSITE" id="PS51420">
    <property type="entry name" value="RHO"/>
    <property type="match status" value="1"/>
</dbReference>
<dbReference type="InterPro" id="IPR027417">
    <property type="entry name" value="P-loop_NTPase"/>
</dbReference>
<dbReference type="Proteomes" id="UP001241169">
    <property type="component" value="Unassembled WGS sequence"/>
</dbReference>
<feature type="region of interest" description="Disordered" evidence="4">
    <location>
        <begin position="1"/>
        <end position="20"/>
    </location>
</feature>
<evidence type="ECO:0000256" key="1">
    <source>
        <dbReference type="ARBA" id="ARBA00022481"/>
    </source>
</evidence>